<accession>A0ABP8WCF9</accession>
<comment type="caution">
    <text evidence="1">The sequence shown here is derived from an EMBL/GenBank/DDBJ whole genome shotgun (WGS) entry which is preliminary data.</text>
</comment>
<dbReference type="SUPFAM" id="SSF51735">
    <property type="entry name" value="NAD(P)-binding Rossmann-fold domains"/>
    <property type="match status" value="1"/>
</dbReference>
<dbReference type="Gene3D" id="3.40.50.720">
    <property type="entry name" value="NAD(P)-binding Rossmann-like Domain"/>
    <property type="match status" value="1"/>
</dbReference>
<dbReference type="PANTHER" id="PTHR13812:SF19">
    <property type="entry name" value="KETIMINE REDUCTASE MU-CRYSTALLIN"/>
    <property type="match status" value="1"/>
</dbReference>
<dbReference type="InterPro" id="IPR023401">
    <property type="entry name" value="ODC_N"/>
</dbReference>
<dbReference type="InterPro" id="IPR003462">
    <property type="entry name" value="ODC_Mu_crystall"/>
</dbReference>
<evidence type="ECO:0000313" key="2">
    <source>
        <dbReference type="Proteomes" id="UP001501295"/>
    </source>
</evidence>
<reference evidence="2" key="1">
    <citation type="journal article" date="2019" name="Int. J. Syst. Evol. Microbiol.">
        <title>The Global Catalogue of Microorganisms (GCM) 10K type strain sequencing project: providing services to taxonomists for standard genome sequencing and annotation.</title>
        <authorList>
            <consortium name="The Broad Institute Genomics Platform"/>
            <consortium name="The Broad Institute Genome Sequencing Center for Infectious Disease"/>
            <person name="Wu L."/>
            <person name="Ma J."/>
        </authorList>
    </citation>
    <scope>NUCLEOTIDE SEQUENCE [LARGE SCALE GENOMIC DNA]</scope>
    <source>
        <strain evidence="2">JCM 18956</strain>
    </source>
</reference>
<dbReference type="PIRSF" id="PIRSF001439">
    <property type="entry name" value="CryM"/>
    <property type="match status" value="1"/>
</dbReference>
<gene>
    <name evidence="1" type="ORF">GCM10025780_36010</name>
</gene>
<sequence length="342" mass="35215">MTVVLGASEIGALIGAVDVVEAVEAIHADLGSGAARQPAPTALTGADDAIFLPMSVRSDRLGLVAVKLMADIPANGDRGLPTQRSTILVSSSVTGECVAVLDGMAITRARTAATSVVATRHLARSDSRTLGLIGAGNLAIEHVRAFAATRPFDRIVLWSRSSTTVDRFLREVGGDLPGRCVLASGPQEVVEESDVLCTLTPSVDPIVLGDWLHEGQHVNAVGARPRPTHRELDGRALARATVFVDSRETALAKSGDLLVAMAEGTIPKDAHYAELGEVIAGRATGRSSADEITVFDSVGLGAQDLAVAACVIELARKRGIGTPVAIAPGSSATFAPLTGVAS</sequence>
<dbReference type="Gene3D" id="3.30.1780.10">
    <property type="entry name" value="ornithine cyclodeaminase, domain 1"/>
    <property type="match status" value="1"/>
</dbReference>
<dbReference type="Pfam" id="PF02423">
    <property type="entry name" value="OCD_Mu_crystall"/>
    <property type="match status" value="1"/>
</dbReference>
<proteinExistence type="predicted"/>
<protein>
    <submittedName>
        <fullName evidence="1">Ornithine cyclodeaminase</fullName>
    </submittedName>
</protein>
<dbReference type="PANTHER" id="PTHR13812">
    <property type="entry name" value="KETIMINE REDUCTASE MU-CRYSTALLIN"/>
    <property type="match status" value="1"/>
</dbReference>
<evidence type="ECO:0000313" key="1">
    <source>
        <dbReference type="EMBL" id="GAA4686193.1"/>
    </source>
</evidence>
<name>A0ABP8WCF9_9MICO</name>
<organism evidence="1 2">
    <name type="scientific">Frondihabitans cladoniiphilus</name>
    <dbReference type="NCBI Taxonomy" id="715785"/>
    <lineage>
        <taxon>Bacteria</taxon>
        <taxon>Bacillati</taxon>
        <taxon>Actinomycetota</taxon>
        <taxon>Actinomycetes</taxon>
        <taxon>Micrococcales</taxon>
        <taxon>Microbacteriaceae</taxon>
        <taxon>Frondihabitans</taxon>
    </lineage>
</organism>
<dbReference type="InterPro" id="IPR036291">
    <property type="entry name" value="NAD(P)-bd_dom_sf"/>
</dbReference>
<dbReference type="RefSeq" id="WP_345377331.1">
    <property type="nucleotide sequence ID" value="NZ_BAABLM010000012.1"/>
</dbReference>
<keyword evidence="2" id="KW-1185">Reference proteome</keyword>
<dbReference type="EMBL" id="BAABLM010000012">
    <property type="protein sequence ID" value="GAA4686193.1"/>
    <property type="molecule type" value="Genomic_DNA"/>
</dbReference>
<dbReference type="Proteomes" id="UP001501295">
    <property type="component" value="Unassembled WGS sequence"/>
</dbReference>